<evidence type="ECO:0000256" key="1">
    <source>
        <dbReference type="SAM" id="MobiDB-lite"/>
    </source>
</evidence>
<evidence type="ECO:0008006" key="4">
    <source>
        <dbReference type="Google" id="ProtNLM"/>
    </source>
</evidence>
<dbReference type="PANTHER" id="PTHR28682">
    <property type="entry name" value="INHIBITORY SYNAPTIC FACTOR 2A-RELATED"/>
    <property type="match status" value="1"/>
</dbReference>
<keyword evidence="3" id="KW-1185">Reference proteome</keyword>
<evidence type="ECO:0000313" key="3">
    <source>
        <dbReference type="Proteomes" id="UP000518266"/>
    </source>
</evidence>
<organism evidence="2 3">
    <name type="scientific">Dissostichus mawsoni</name>
    <name type="common">Antarctic cod</name>
    <dbReference type="NCBI Taxonomy" id="36200"/>
    <lineage>
        <taxon>Eukaryota</taxon>
        <taxon>Metazoa</taxon>
        <taxon>Chordata</taxon>
        <taxon>Craniata</taxon>
        <taxon>Vertebrata</taxon>
        <taxon>Euteleostomi</taxon>
        <taxon>Actinopterygii</taxon>
        <taxon>Neopterygii</taxon>
        <taxon>Teleostei</taxon>
        <taxon>Neoteleostei</taxon>
        <taxon>Acanthomorphata</taxon>
        <taxon>Eupercaria</taxon>
        <taxon>Perciformes</taxon>
        <taxon>Notothenioidei</taxon>
        <taxon>Nototheniidae</taxon>
        <taxon>Dissostichus</taxon>
    </lineage>
</organism>
<feature type="region of interest" description="Disordered" evidence="1">
    <location>
        <begin position="42"/>
        <end position="186"/>
    </location>
</feature>
<feature type="compositionally biased region" description="Low complexity" evidence="1">
    <location>
        <begin position="152"/>
        <end position="166"/>
    </location>
</feature>
<dbReference type="Proteomes" id="UP000518266">
    <property type="component" value="Unassembled WGS sequence"/>
</dbReference>
<dbReference type="AlphaFoldDB" id="A0A7J5XMU6"/>
<proteinExistence type="predicted"/>
<gene>
    <name evidence="2" type="ORF">F7725_010194</name>
</gene>
<dbReference type="InterPro" id="IPR029337">
    <property type="entry name" value="INSYN2"/>
</dbReference>
<dbReference type="Pfam" id="PF15265">
    <property type="entry name" value="FAM196"/>
    <property type="match status" value="1"/>
</dbReference>
<comment type="caution">
    <text evidence="2">The sequence shown here is derived from an EMBL/GenBank/DDBJ whole genome shotgun (WGS) entry which is preliminary data.</text>
</comment>
<protein>
    <recommendedName>
        <fullName evidence="4">Protein FAM196B</fullName>
    </recommendedName>
</protein>
<feature type="compositionally biased region" description="Polar residues" evidence="1">
    <location>
        <begin position="64"/>
        <end position="97"/>
    </location>
</feature>
<sequence>MGRRVADPTNPVPALGVPLAGGRWGPLCSVGVQTSPGLRTLSSIKRHGSQPNNSHRPQSMAMDKTTTGGDFRSDSNSLPVSKDTSQNEINTLTQDDMGSQGSGSGVYCQIKNIRTNPKDTKDKRTARDLKCTDTPRKNSKPTCSKPATPVAQTKSTQGTPKTPKQTTSKEEMKLKDYTKQKSKSFDDHTLPCTTHLKAQCNGAPGGLLDKTTGKPPRGLESQLHSVEENLQSNQEKIKVLLNVIQDLEKSKALSEGRSSYRTGQDINNCPTCQKTACIIYSVEHDFRQQEGRFQGVMEALDGEYDVPALTLTKPTLAPSSASRTSTKARVKKLRKKCFWWL</sequence>
<name>A0A7J5XMU6_DISMA</name>
<accession>A0A7J5XMU6</accession>
<evidence type="ECO:0000313" key="2">
    <source>
        <dbReference type="EMBL" id="KAF3838426.1"/>
    </source>
</evidence>
<feature type="compositionally biased region" description="Basic and acidic residues" evidence="1">
    <location>
        <begin position="167"/>
        <end position="186"/>
    </location>
</feature>
<feature type="compositionally biased region" description="Basic and acidic residues" evidence="1">
    <location>
        <begin position="116"/>
        <end position="136"/>
    </location>
</feature>
<dbReference type="EMBL" id="JAAKFY010000022">
    <property type="protein sequence ID" value="KAF3838426.1"/>
    <property type="molecule type" value="Genomic_DNA"/>
</dbReference>
<dbReference type="OrthoDB" id="8679980at2759"/>
<dbReference type="PANTHER" id="PTHR28682:SF2">
    <property type="entry name" value="PROTEIN INSYN2B"/>
    <property type="match status" value="1"/>
</dbReference>
<feature type="compositionally biased region" description="Polar residues" evidence="1">
    <location>
        <begin position="42"/>
        <end position="57"/>
    </location>
</feature>
<reference evidence="2 3" key="1">
    <citation type="submission" date="2020-03" db="EMBL/GenBank/DDBJ databases">
        <title>Dissostichus mawsoni Genome sequencing and assembly.</title>
        <authorList>
            <person name="Park H."/>
        </authorList>
    </citation>
    <scope>NUCLEOTIDE SEQUENCE [LARGE SCALE GENOMIC DNA]</scope>
    <source>
        <strain evidence="2">DM0001</strain>
        <tissue evidence="2">Muscle</tissue>
    </source>
</reference>